<organism evidence="1 2">
    <name type="scientific">Polyplosphaeria fusca</name>
    <dbReference type="NCBI Taxonomy" id="682080"/>
    <lineage>
        <taxon>Eukaryota</taxon>
        <taxon>Fungi</taxon>
        <taxon>Dikarya</taxon>
        <taxon>Ascomycota</taxon>
        <taxon>Pezizomycotina</taxon>
        <taxon>Dothideomycetes</taxon>
        <taxon>Pleosporomycetidae</taxon>
        <taxon>Pleosporales</taxon>
        <taxon>Tetraplosphaeriaceae</taxon>
        <taxon>Polyplosphaeria</taxon>
    </lineage>
</organism>
<comment type="caution">
    <text evidence="1">The sequence shown here is derived from an EMBL/GenBank/DDBJ whole genome shotgun (WGS) entry which is preliminary data.</text>
</comment>
<proteinExistence type="predicted"/>
<dbReference type="EMBL" id="ML996101">
    <property type="protein sequence ID" value="KAF2740180.1"/>
    <property type="molecule type" value="Genomic_DNA"/>
</dbReference>
<reference evidence="1" key="1">
    <citation type="journal article" date="2020" name="Stud. Mycol.">
        <title>101 Dothideomycetes genomes: a test case for predicting lifestyles and emergence of pathogens.</title>
        <authorList>
            <person name="Haridas S."/>
            <person name="Albert R."/>
            <person name="Binder M."/>
            <person name="Bloem J."/>
            <person name="Labutti K."/>
            <person name="Salamov A."/>
            <person name="Andreopoulos B."/>
            <person name="Baker S."/>
            <person name="Barry K."/>
            <person name="Bills G."/>
            <person name="Bluhm B."/>
            <person name="Cannon C."/>
            <person name="Castanera R."/>
            <person name="Culley D."/>
            <person name="Daum C."/>
            <person name="Ezra D."/>
            <person name="Gonzalez J."/>
            <person name="Henrissat B."/>
            <person name="Kuo A."/>
            <person name="Liang C."/>
            <person name="Lipzen A."/>
            <person name="Lutzoni F."/>
            <person name="Magnuson J."/>
            <person name="Mondo S."/>
            <person name="Nolan M."/>
            <person name="Ohm R."/>
            <person name="Pangilinan J."/>
            <person name="Park H.-J."/>
            <person name="Ramirez L."/>
            <person name="Alfaro M."/>
            <person name="Sun H."/>
            <person name="Tritt A."/>
            <person name="Yoshinaga Y."/>
            <person name="Zwiers L.-H."/>
            <person name="Turgeon B."/>
            <person name="Goodwin S."/>
            <person name="Spatafora J."/>
            <person name="Crous P."/>
            <person name="Grigoriev I."/>
        </authorList>
    </citation>
    <scope>NUCLEOTIDE SEQUENCE</scope>
    <source>
        <strain evidence="1">CBS 125425</strain>
    </source>
</reference>
<sequence>MPALQSADIEIIRIEFDEDGNSIHESLIACECGCNCEGYADDSTDEAGELSVEGLSLEESEEQELPDPLPSPALATLVDQYRTAVRDGAPNEEQDHAEDAIVDYLHFNPVVLGDVQLMLPELNRVHRITKKLVTNVGYFAGHDLIAEADVESLLVSILARGDNQFITFETVKSKITQFRLQAEDRIARTGRNWPPRPVPLARQHLEHAGEDRARNNKQRQRYRNEIMKVAQKPPVRKPAVADPLCGDSIDEETVRPGVVVRLSDETESTVLIRLPPASAYARIPPPIAERPKPKRIMHLENRSDWARTCTHPIRILFGRKSQRVRVCLPGVQAARRMHSSTLLPAFKHFFP</sequence>
<protein>
    <submittedName>
        <fullName evidence="1">Uncharacterized protein</fullName>
    </submittedName>
</protein>
<dbReference type="OrthoDB" id="3675680at2759"/>
<keyword evidence="2" id="KW-1185">Reference proteome</keyword>
<evidence type="ECO:0000313" key="1">
    <source>
        <dbReference type="EMBL" id="KAF2740180.1"/>
    </source>
</evidence>
<dbReference type="Proteomes" id="UP000799444">
    <property type="component" value="Unassembled WGS sequence"/>
</dbReference>
<gene>
    <name evidence="1" type="ORF">EJ04DRAFT_234568</name>
</gene>
<dbReference type="AlphaFoldDB" id="A0A9P4R8R8"/>
<accession>A0A9P4R8R8</accession>
<name>A0A9P4R8R8_9PLEO</name>
<evidence type="ECO:0000313" key="2">
    <source>
        <dbReference type="Proteomes" id="UP000799444"/>
    </source>
</evidence>